<dbReference type="PANTHER" id="PTHR47706:SF9">
    <property type="entry name" value="NMRA-LIKE DOMAIN-CONTAINING PROTEIN-RELATED"/>
    <property type="match status" value="1"/>
</dbReference>
<comment type="caution">
    <text evidence="4">The sequence shown here is derived from an EMBL/GenBank/DDBJ whole genome shotgun (WGS) entry which is preliminary data.</text>
</comment>
<dbReference type="InterPro" id="IPR036291">
    <property type="entry name" value="NAD(P)-bd_dom_sf"/>
</dbReference>
<organism evidence="4 5">
    <name type="scientific">Grifola frondosa</name>
    <name type="common">Maitake</name>
    <name type="synonym">Polyporus frondosus</name>
    <dbReference type="NCBI Taxonomy" id="5627"/>
    <lineage>
        <taxon>Eukaryota</taxon>
        <taxon>Fungi</taxon>
        <taxon>Dikarya</taxon>
        <taxon>Basidiomycota</taxon>
        <taxon>Agaricomycotina</taxon>
        <taxon>Agaricomycetes</taxon>
        <taxon>Polyporales</taxon>
        <taxon>Grifolaceae</taxon>
        <taxon>Grifola</taxon>
    </lineage>
</organism>
<dbReference type="Proteomes" id="UP000092993">
    <property type="component" value="Unassembled WGS sequence"/>
</dbReference>
<evidence type="ECO:0000313" key="5">
    <source>
        <dbReference type="Proteomes" id="UP000092993"/>
    </source>
</evidence>
<dbReference type="SUPFAM" id="SSF51735">
    <property type="entry name" value="NAD(P)-binding Rossmann-fold domains"/>
    <property type="match status" value="1"/>
</dbReference>
<evidence type="ECO:0000256" key="1">
    <source>
        <dbReference type="ARBA" id="ARBA00022857"/>
    </source>
</evidence>
<dbReference type="OMA" id="EDSIGPW"/>
<keyword evidence="1" id="KW-0521">NADP</keyword>
<dbReference type="STRING" id="5627.A0A1C7LRM7"/>
<dbReference type="OrthoDB" id="5283654at2759"/>
<dbReference type="GO" id="GO:0016491">
    <property type="term" value="F:oxidoreductase activity"/>
    <property type="evidence" value="ECO:0007669"/>
    <property type="project" value="UniProtKB-KW"/>
</dbReference>
<dbReference type="InterPro" id="IPR051609">
    <property type="entry name" value="NmrA/Isoflavone_reductase-like"/>
</dbReference>
<evidence type="ECO:0000259" key="3">
    <source>
        <dbReference type="Pfam" id="PF05368"/>
    </source>
</evidence>
<dbReference type="PANTHER" id="PTHR47706">
    <property type="entry name" value="NMRA-LIKE FAMILY PROTEIN"/>
    <property type="match status" value="1"/>
</dbReference>
<dbReference type="EMBL" id="LUGG01000044">
    <property type="protein sequence ID" value="OBZ65444.1"/>
    <property type="molecule type" value="Genomic_DNA"/>
</dbReference>
<protein>
    <submittedName>
        <fullName evidence="4">Putative pinoresinol-lariciresinol reductase 3</fullName>
    </submittedName>
</protein>
<feature type="domain" description="NmrA-like" evidence="3">
    <location>
        <begin position="20"/>
        <end position="213"/>
    </location>
</feature>
<name>A0A1C7LRM7_GRIFR</name>
<dbReference type="InterPro" id="IPR008030">
    <property type="entry name" value="NmrA-like"/>
</dbReference>
<dbReference type="Pfam" id="PF05368">
    <property type="entry name" value="NmrA"/>
    <property type="match status" value="1"/>
</dbReference>
<accession>A0A1C7LRM7</accession>
<evidence type="ECO:0000256" key="2">
    <source>
        <dbReference type="ARBA" id="ARBA00023002"/>
    </source>
</evidence>
<dbReference type="Gene3D" id="3.40.50.720">
    <property type="entry name" value="NAD(P)-binding Rossmann-like Domain"/>
    <property type="match status" value="1"/>
</dbReference>
<keyword evidence="5" id="KW-1185">Reference proteome</keyword>
<reference evidence="4 5" key="1">
    <citation type="submission" date="2016-03" db="EMBL/GenBank/DDBJ databases">
        <title>Whole genome sequencing of Grifola frondosa 9006-11.</title>
        <authorList>
            <person name="Min B."/>
            <person name="Park H."/>
            <person name="Kim J.-G."/>
            <person name="Cho H."/>
            <person name="Oh Y.-L."/>
            <person name="Kong W.-S."/>
            <person name="Choi I.-G."/>
        </authorList>
    </citation>
    <scope>NUCLEOTIDE SEQUENCE [LARGE SCALE GENOMIC DNA]</scope>
    <source>
        <strain evidence="4 5">9006-11</strain>
    </source>
</reference>
<dbReference type="Gene3D" id="3.90.25.10">
    <property type="entry name" value="UDP-galactose 4-epimerase, domain 1"/>
    <property type="match status" value="1"/>
</dbReference>
<keyword evidence="2" id="KW-0560">Oxidoreductase</keyword>
<evidence type="ECO:0000313" key="4">
    <source>
        <dbReference type="EMBL" id="OBZ65444.1"/>
    </source>
</evidence>
<dbReference type="AlphaFoldDB" id="A0A1C7LRM7"/>
<gene>
    <name evidence="4" type="primary">PLR3</name>
    <name evidence="4" type="ORF">A0H81_14530</name>
</gene>
<sequence length="337" mass="37131">MYYQTKMSHLLSTKLSRSQYTVAIAGATGNLGSEICRIFLTEYRPFFSRVLGLVRNTSSPTALSLAAEGAELHQFGTSNDNAPLVKLLEGVDVVVNILPTTVTTELKNALFDAALKGGAKVYFPSEFGVDHRLNDFPGFDHSDWTHKRTHVAEIRQAAEDKLKVVAVYVGLFLEDSIGPWFGFDTASNSYTCVGEPTQRITFTAKSDIGRSLAELALIALSPVSSARVRDDLRIAGSVASFADVRDIAERVRAELDVGAKGIELKTEDLASFRERTRGHYLADPTISPADHLRILMAEGKLDYSGDNANEIVNPAQSIWKWKTVEDYIREVKGKPWC</sequence>
<proteinExistence type="predicted"/>